<protein>
    <submittedName>
        <fullName evidence="2">Uncharacterized protein</fullName>
    </submittedName>
</protein>
<accession>A0AA97CZI9</accession>
<reference evidence="2" key="1">
    <citation type="submission" date="2023-06" db="EMBL/GenBank/DDBJ databases">
        <title>Gordonia sp. nov. and Pseudochrobactrum sp. nov., two species isolated from the burying beetle Nicrophorus vespilloides.</title>
        <authorList>
            <person name="Poehlein A."/>
            <person name="Guzman J."/>
            <person name="Daniel R."/>
            <person name="Vilcinskas A."/>
        </authorList>
    </citation>
    <scope>NUCLEOTIDE SEQUENCE</scope>
    <source>
        <strain evidence="2">MP11Mi</strain>
    </source>
</reference>
<proteinExistence type="predicted"/>
<feature type="transmembrane region" description="Helical" evidence="1">
    <location>
        <begin position="81"/>
        <end position="99"/>
    </location>
</feature>
<dbReference type="EMBL" id="CP128986">
    <property type="protein sequence ID" value="WOC14004.1"/>
    <property type="molecule type" value="Genomic_DNA"/>
</dbReference>
<keyword evidence="1" id="KW-0812">Transmembrane</keyword>
<evidence type="ECO:0000256" key="1">
    <source>
        <dbReference type="SAM" id="Phobius"/>
    </source>
</evidence>
<evidence type="ECO:0000313" key="2">
    <source>
        <dbReference type="EMBL" id="WOC14004.1"/>
    </source>
</evidence>
<feature type="transmembrane region" description="Helical" evidence="1">
    <location>
        <begin position="55"/>
        <end position="74"/>
    </location>
</feature>
<keyword evidence="1" id="KW-1133">Transmembrane helix</keyword>
<name>A0AA97CZI9_9ACTN</name>
<dbReference type="RefSeq" id="WP_420039775.1">
    <property type="nucleotide sequence ID" value="NZ_CP128986.1"/>
</dbReference>
<keyword evidence="1" id="KW-0472">Membrane</keyword>
<feature type="transmembrane region" description="Helical" evidence="1">
    <location>
        <begin position="105"/>
        <end position="124"/>
    </location>
</feature>
<sequence length="130" mass="13471">MGTGVNVDSAHGAGRNLDRPERLAGALLAVATLFAASATFTAADPVTADALGIGLVWTACNPLWLVAVVVPLIHRAWSLSMSVWWVTSLPAALLIGWLLGHVTPAWMGGVVTGLIVFGVMATVLSSPDRD</sequence>
<dbReference type="AlphaFoldDB" id="A0AA97CZI9"/>
<feature type="transmembrane region" description="Helical" evidence="1">
    <location>
        <begin position="23"/>
        <end position="43"/>
    </location>
</feature>
<gene>
    <name evidence="2" type="ORF">MP11Mi_31160</name>
</gene>
<organism evidence="2">
    <name type="scientific">Gordonia sp. MP11Mi</name>
    <dbReference type="NCBI Taxonomy" id="3022769"/>
    <lineage>
        <taxon>Bacteria</taxon>
        <taxon>Bacillati</taxon>
        <taxon>Actinomycetota</taxon>
        <taxon>Actinomycetes</taxon>
        <taxon>Mycobacteriales</taxon>
        <taxon>Gordoniaceae</taxon>
        <taxon>Gordonia</taxon>
    </lineage>
</organism>